<evidence type="ECO:0000313" key="5">
    <source>
        <dbReference type="EMBL" id="QTA82011.1"/>
    </source>
</evidence>
<dbReference type="AlphaFoldDB" id="A0A975BAZ2"/>
<evidence type="ECO:0000256" key="3">
    <source>
        <dbReference type="ARBA" id="ARBA00022777"/>
    </source>
</evidence>
<feature type="domain" description="Carbohydrate kinase PfkB" evidence="4">
    <location>
        <begin position="19"/>
        <end position="280"/>
    </location>
</feature>
<dbReference type="PANTHER" id="PTHR43085">
    <property type="entry name" value="HEXOKINASE FAMILY MEMBER"/>
    <property type="match status" value="1"/>
</dbReference>
<organism evidence="5 6">
    <name type="scientific">Desulfonema limicola</name>
    <dbReference type="NCBI Taxonomy" id="45656"/>
    <lineage>
        <taxon>Bacteria</taxon>
        <taxon>Pseudomonadati</taxon>
        <taxon>Thermodesulfobacteriota</taxon>
        <taxon>Desulfobacteria</taxon>
        <taxon>Desulfobacterales</taxon>
        <taxon>Desulfococcaceae</taxon>
        <taxon>Desulfonema</taxon>
    </lineage>
</organism>
<evidence type="ECO:0000259" key="4">
    <source>
        <dbReference type="Pfam" id="PF00294"/>
    </source>
</evidence>
<dbReference type="PROSITE" id="PS00583">
    <property type="entry name" value="PFKB_KINASES_1"/>
    <property type="match status" value="1"/>
</dbReference>
<comment type="similarity">
    <text evidence="1">Belongs to the carbohydrate kinase PfkB family.</text>
</comment>
<evidence type="ECO:0000256" key="2">
    <source>
        <dbReference type="ARBA" id="ARBA00022679"/>
    </source>
</evidence>
<dbReference type="KEGG" id="dli:dnl_43720"/>
<dbReference type="RefSeq" id="WP_207687980.1">
    <property type="nucleotide sequence ID" value="NZ_CP061799.1"/>
</dbReference>
<dbReference type="Gene3D" id="3.40.1190.20">
    <property type="match status" value="1"/>
</dbReference>
<dbReference type="GO" id="GO:0016301">
    <property type="term" value="F:kinase activity"/>
    <property type="evidence" value="ECO:0007669"/>
    <property type="project" value="UniProtKB-KW"/>
</dbReference>
<evidence type="ECO:0000313" key="6">
    <source>
        <dbReference type="Proteomes" id="UP000663720"/>
    </source>
</evidence>
<proteinExistence type="inferred from homology"/>
<dbReference type="InterPro" id="IPR011611">
    <property type="entry name" value="PfkB_dom"/>
</dbReference>
<sequence>MILAIGEILYDIFPKYRCIGGAPFNFAYHLKNLGFDIHFISRTGRDEPGESILSYIENSGFDPGDIQIDNQHDTGRVIVKLDDKGIPNFNIIPDAAYDYIALDEKLLNLLNLGPDLIYFGSLIQRTKHGFNELHSILDKKHEKTRCFYDMNLRPGCYKPSIIRSSLEKADILKLNDDELATAGELLEIKQTGHDLVKEIMNIFNISTIALTLGARGSALYIDQNYYKAEPRKAKKIIDTVGAGDAYAAILAEGILRFRKPEILIDRAARLSAKICGIKGALPLENNFYEDFK</sequence>
<keyword evidence="6" id="KW-1185">Reference proteome</keyword>
<gene>
    <name evidence="5" type="ORF">dnl_43720</name>
</gene>
<dbReference type="Proteomes" id="UP000663720">
    <property type="component" value="Chromosome"/>
</dbReference>
<protein>
    <submittedName>
        <fullName evidence="5">Carbohydrate kinase, PfkB family</fullName>
    </submittedName>
</protein>
<dbReference type="InterPro" id="IPR002173">
    <property type="entry name" value="Carboh/pur_kinase_PfkB_CS"/>
</dbReference>
<reference evidence="5" key="1">
    <citation type="journal article" date="2021" name="Microb. Physiol.">
        <title>Proteogenomic Insights into the Physiology of Marine, Sulfate-Reducing, Filamentous Desulfonema limicola and Desulfonema magnum.</title>
        <authorList>
            <person name="Schnaars V."/>
            <person name="Wohlbrand L."/>
            <person name="Scheve S."/>
            <person name="Hinrichs C."/>
            <person name="Reinhardt R."/>
            <person name="Rabus R."/>
        </authorList>
    </citation>
    <scope>NUCLEOTIDE SEQUENCE</scope>
    <source>
        <strain evidence="5">5ac10</strain>
    </source>
</reference>
<dbReference type="InterPro" id="IPR050306">
    <property type="entry name" value="PfkB_Carbo_kinase"/>
</dbReference>
<dbReference type="PANTHER" id="PTHR43085:SF57">
    <property type="entry name" value="CARBOHYDRATE KINASE PFKB DOMAIN-CONTAINING PROTEIN"/>
    <property type="match status" value="1"/>
</dbReference>
<dbReference type="EMBL" id="CP061799">
    <property type="protein sequence ID" value="QTA82011.1"/>
    <property type="molecule type" value="Genomic_DNA"/>
</dbReference>
<dbReference type="InterPro" id="IPR029056">
    <property type="entry name" value="Ribokinase-like"/>
</dbReference>
<name>A0A975BAZ2_9BACT</name>
<accession>A0A975BAZ2</accession>
<keyword evidence="3 5" id="KW-0418">Kinase</keyword>
<dbReference type="Pfam" id="PF00294">
    <property type="entry name" value="PfkB"/>
    <property type="match status" value="1"/>
</dbReference>
<evidence type="ECO:0000256" key="1">
    <source>
        <dbReference type="ARBA" id="ARBA00010688"/>
    </source>
</evidence>
<keyword evidence="2" id="KW-0808">Transferase</keyword>
<dbReference type="SUPFAM" id="SSF53613">
    <property type="entry name" value="Ribokinase-like"/>
    <property type="match status" value="1"/>
</dbReference>